<dbReference type="Proteomes" id="UP000221961">
    <property type="component" value="Chromosome"/>
</dbReference>
<sequence>MNTARLAALVGMTALIVSGCGSSTPGSGANTSTSPTTTARPSIAISVSPAPQQRNNNGRPAVAFDPCTDLGDAAIQKLGFDPTTRTRNDLIADTYTFLGCDFKEKNADGATTWTLGIKATNIPLSEFRSRYSDTIQNFTAAGRQAMTYLLTKSSTADTCFVAMDSPAGVINLQLDVDWTRTTGQPCERIRDIAEKLQPELPTK</sequence>
<evidence type="ECO:0000313" key="4">
    <source>
        <dbReference type="Proteomes" id="UP000221961"/>
    </source>
</evidence>
<keyword evidence="2" id="KW-0732">Signal</keyword>
<feature type="region of interest" description="Disordered" evidence="1">
    <location>
        <begin position="22"/>
        <end position="41"/>
    </location>
</feature>
<dbReference type="PROSITE" id="PS51257">
    <property type="entry name" value="PROKAR_LIPOPROTEIN"/>
    <property type="match status" value="1"/>
</dbReference>
<evidence type="ECO:0000313" key="3">
    <source>
        <dbReference type="EMBL" id="ATL66782.1"/>
    </source>
</evidence>
<evidence type="ECO:0000256" key="1">
    <source>
        <dbReference type="SAM" id="MobiDB-lite"/>
    </source>
</evidence>
<feature type="signal peptide" evidence="2">
    <location>
        <begin position="1"/>
        <end position="23"/>
    </location>
</feature>
<proteinExistence type="predicted"/>
<feature type="chain" id="PRO_5038544856" description="DUF3558 domain-containing protein" evidence="2">
    <location>
        <begin position="24"/>
        <end position="203"/>
    </location>
</feature>
<dbReference type="AlphaFoldDB" id="A0A291RI78"/>
<accession>A0A291RI78</accession>
<dbReference type="InterPro" id="IPR024520">
    <property type="entry name" value="DUF3558"/>
</dbReference>
<protein>
    <recommendedName>
        <fullName evidence="5">DUF3558 domain-containing protein</fullName>
    </recommendedName>
</protein>
<dbReference type="EMBL" id="CP023778">
    <property type="protein sequence ID" value="ATL66782.1"/>
    <property type="molecule type" value="Genomic_DNA"/>
</dbReference>
<name>A0A291RI78_9NOCA</name>
<reference evidence="3 4" key="1">
    <citation type="submission" date="2017-10" db="EMBL/GenBank/DDBJ databases">
        <title>Comparative genomics between pathogenic Norcardia.</title>
        <authorList>
            <person name="Zeng L."/>
        </authorList>
    </citation>
    <scope>NUCLEOTIDE SEQUENCE [LARGE SCALE GENOMIC DNA]</scope>
    <source>
        <strain evidence="3 4">NC_YFY_NT001</strain>
    </source>
</reference>
<evidence type="ECO:0000256" key="2">
    <source>
        <dbReference type="SAM" id="SignalP"/>
    </source>
</evidence>
<dbReference type="KEGG" id="ntp:CRH09_11760"/>
<organism evidence="3 4">
    <name type="scientific">Nocardia terpenica</name>
    <dbReference type="NCBI Taxonomy" id="455432"/>
    <lineage>
        <taxon>Bacteria</taxon>
        <taxon>Bacillati</taxon>
        <taxon>Actinomycetota</taxon>
        <taxon>Actinomycetes</taxon>
        <taxon>Mycobacteriales</taxon>
        <taxon>Nocardiaceae</taxon>
        <taxon>Nocardia</taxon>
    </lineage>
</organism>
<evidence type="ECO:0008006" key="5">
    <source>
        <dbReference type="Google" id="ProtNLM"/>
    </source>
</evidence>
<gene>
    <name evidence="3" type="ORF">CRH09_11760</name>
</gene>
<dbReference type="Pfam" id="PF12079">
    <property type="entry name" value="DUF3558"/>
    <property type="match status" value="1"/>
</dbReference>